<evidence type="ECO:0000256" key="7">
    <source>
        <dbReference type="SAM" id="Phobius"/>
    </source>
</evidence>
<dbReference type="InterPro" id="IPR048279">
    <property type="entry name" value="MdtK-like"/>
</dbReference>
<dbReference type="InterPro" id="IPR002528">
    <property type="entry name" value="MATE_fam"/>
</dbReference>
<keyword evidence="3" id="KW-1003">Cell membrane</keyword>
<dbReference type="Pfam" id="PF01554">
    <property type="entry name" value="MatE"/>
    <property type="match status" value="2"/>
</dbReference>
<feature type="transmembrane region" description="Helical" evidence="7">
    <location>
        <begin position="335"/>
        <end position="360"/>
    </location>
</feature>
<evidence type="ECO:0000256" key="1">
    <source>
        <dbReference type="ARBA" id="ARBA00004651"/>
    </source>
</evidence>
<dbReference type="PIRSF" id="PIRSF006603">
    <property type="entry name" value="DinF"/>
    <property type="match status" value="1"/>
</dbReference>
<keyword evidence="6 7" id="KW-0472">Membrane</keyword>
<evidence type="ECO:0000256" key="3">
    <source>
        <dbReference type="ARBA" id="ARBA00022475"/>
    </source>
</evidence>
<feature type="transmembrane region" description="Helical" evidence="7">
    <location>
        <begin position="113"/>
        <end position="138"/>
    </location>
</feature>
<dbReference type="Proteomes" id="UP000823616">
    <property type="component" value="Unassembled WGS sequence"/>
</dbReference>
<dbReference type="GO" id="GO:0015297">
    <property type="term" value="F:antiporter activity"/>
    <property type="evidence" value="ECO:0007669"/>
    <property type="project" value="InterPro"/>
</dbReference>
<proteinExistence type="predicted"/>
<feature type="transmembrane region" description="Helical" evidence="7">
    <location>
        <begin position="298"/>
        <end position="315"/>
    </location>
</feature>
<name>A0A9D9ENA5_9SPIR</name>
<dbReference type="NCBIfam" id="TIGR00797">
    <property type="entry name" value="matE"/>
    <property type="match status" value="1"/>
</dbReference>
<dbReference type="AlphaFoldDB" id="A0A9D9ENA5"/>
<evidence type="ECO:0000313" key="8">
    <source>
        <dbReference type="EMBL" id="MBO8450100.1"/>
    </source>
</evidence>
<protein>
    <submittedName>
        <fullName evidence="8">MATE family efflux transporter</fullName>
    </submittedName>
</protein>
<evidence type="ECO:0000313" key="9">
    <source>
        <dbReference type="Proteomes" id="UP000823616"/>
    </source>
</evidence>
<dbReference type="GO" id="GO:0042910">
    <property type="term" value="F:xenobiotic transmembrane transporter activity"/>
    <property type="evidence" value="ECO:0007669"/>
    <property type="project" value="InterPro"/>
</dbReference>
<dbReference type="EMBL" id="JADIMS010000054">
    <property type="protein sequence ID" value="MBO8450100.1"/>
    <property type="molecule type" value="Genomic_DNA"/>
</dbReference>
<comment type="subcellular location">
    <subcellularLocation>
        <location evidence="1">Cell membrane</location>
        <topology evidence="1">Multi-pass membrane protein</topology>
    </subcellularLocation>
</comment>
<sequence>MRGFNKGPQVVPAKKRRDTIDLTQGEPFKLLVVYSLPILLGNIFQQLYNMCDTIIVGRLLGANALAAVGNTGPMNFLVLGFLSGMTSGFSVITAQRFGAQDADGLRRSVAMNIVLNLISAVVITAVACMLTMPILRLIHTPAEIISDSFAYIFAIYLGIPTMVLYNGCSCVLRAVGDSRTPLYFLLVSSILNVILDIVFIANFHMGVAGAAWATVISQGVSGVLSLLWIVLRYPMLRVRRQDFRWNWNFALKHLNVGMNMGFQFSITAIGVVVLQGALNNFGSTKIAAFTAAQKVEQLVTVAAGVMGITMANYAGQNLGAARIDRIKEGVKKAAVISVSFAVFSAVLACLLSDQMTGIFLDKNSMSPERWEEILDAARTYLFICAVFFPVLFLLFIYRNTLQGVGRGFWPLMGGVFELVARTAAAYTLPLVWGYAGICAAEPLAWVAATVPLAIAYHMILSKFKL</sequence>
<dbReference type="GO" id="GO:0005886">
    <property type="term" value="C:plasma membrane"/>
    <property type="evidence" value="ECO:0007669"/>
    <property type="project" value="UniProtKB-SubCell"/>
</dbReference>
<organism evidence="8 9">
    <name type="scientific">Candidatus Avitreponema avistercoris</name>
    <dbReference type="NCBI Taxonomy" id="2840705"/>
    <lineage>
        <taxon>Bacteria</taxon>
        <taxon>Pseudomonadati</taxon>
        <taxon>Spirochaetota</taxon>
        <taxon>Spirochaetia</taxon>
        <taxon>Spirochaetales</taxon>
        <taxon>Candidatus Avitreponema</taxon>
    </lineage>
</organism>
<feature type="transmembrane region" description="Helical" evidence="7">
    <location>
        <begin position="254"/>
        <end position="278"/>
    </location>
</feature>
<feature type="transmembrane region" description="Helical" evidence="7">
    <location>
        <begin position="210"/>
        <end position="233"/>
    </location>
</feature>
<evidence type="ECO:0000256" key="5">
    <source>
        <dbReference type="ARBA" id="ARBA00022989"/>
    </source>
</evidence>
<dbReference type="InterPro" id="IPR052031">
    <property type="entry name" value="Membrane_Transporter-Flippase"/>
</dbReference>
<keyword evidence="4 7" id="KW-0812">Transmembrane</keyword>
<dbReference type="CDD" id="cd13138">
    <property type="entry name" value="MATE_yoeA_like"/>
    <property type="match status" value="1"/>
</dbReference>
<comment type="caution">
    <text evidence="8">The sequence shown here is derived from an EMBL/GenBank/DDBJ whole genome shotgun (WGS) entry which is preliminary data.</text>
</comment>
<feature type="transmembrane region" description="Helical" evidence="7">
    <location>
        <begin position="150"/>
        <end position="175"/>
    </location>
</feature>
<dbReference type="PANTHER" id="PTHR43549">
    <property type="entry name" value="MULTIDRUG RESISTANCE PROTEIN YPNP-RELATED"/>
    <property type="match status" value="1"/>
</dbReference>
<evidence type="ECO:0000256" key="6">
    <source>
        <dbReference type="ARBA" id="ARBA00023136"/>
    </source>
</evidence>
<feature type="transmembrane region" description="Helical" evidence="7">
    <location>
        <begin position="74"/>
        <end position="92"/>
    </location>
</feature>
<evidence type="ECO:0000256" key="2">
    <source>
        <dbReference type="ARBA" id="ARBA00022448"/>
    </source>
</evidence>
<keyword evidence="5 7" id="KW-1133">Transmembrane helix</keyword>
<feature type="transmembrane region" description="Helical" evidence="7">
    <location>
        <begin position="182"/>
        <end position="204"/>
    </location>
</feature>
<dbReference type="PANTHER" id="PTHR43549:SF3">
    <property type="entry name" value="MULTIDRUG RESISTANCE PROTEIN YPNP-RELATED"/>
    <property type="match status" value="1"/>
</dbReference>
<accession>A0A9D9ENA5</accession>
<gene>
    <name evidence="8" type="ORF">IAA96_03235</name>
</gene>
<evidence type="ECO:0000256" key="4">
    <source>
        <dbReference type="ARBA" id="ARBA00022692"/>
    </source>
</evidence>
<reference evidence="8" key="1">
    <citation type="submission" date="2020-10" db="EMBL/GenBank/DDBJ databases">
        <authorList>
            <person name="Gilroy R."/>
        </authorList>
    </citation>
    <scope>NUCLEOTIDE SEQUENCE</scope>
    <source>
        <strain evidence="8">B3-4054</strain>
    </source>
</reference>
<feature type="transmembrane region" description="Helical" evidence="7">
    <location>
        <begin position="380"/>
        <end position="397"/>
    </location>
</feature>
<reference evidence="8" key="2">
    <citation type="journal article" date="2021" name="PeerJ">
        <title>Extensive microbial diversity within the chicken gut microbiome revealed by metagenomics and culture.</title>
        <authorList>
            <person name="Gilroy R."/>
            <person name="Ravi A."/>
            <person name="Getino M."/>
            <person name="Pursley I."/>
            <person name="Horton D.L."/>
            <person name="Alikhan N.F."/>
            <person name="Baker D."/>
            <person name="Gharbi K."/>
            <person name="Hall N."/>
            <person name="Watson M."/>
            <person name="Adriaenssens E.M."/>
            <person name="Foster-Nyarko E."/>
            <person name="Jarju S."/>
            <person name="Secka A."/>
            <person name="Antonio M."/>
            <person name="Oren A."/>
            <person name="Chaudhuri R.R."/>
            <person name="La Ragione R."/>
            <person name="Hildebrand F."/>
            <person name="Pallen M.J."/>
        </authorList>
    </citation>
    <scope>NUCLEOTIDE SEQUENCE</scope>
    <source>
        <strain evidence="8">B3-4054</strain>
    </source>
</reference>
<keyword evidence="2" id="KW-0813">Transport</keyword>